<evidence type="ECO:0000313" key="8">
    <source>
        <dbReference type="Proteomes" id="UP000663861"/>
    </source>
</evidence>
<comment type="similarity">
    <text evidence="1">Belongs to the glycosyl hydrolase 5 (cellulase A) family.</text>
</comment>
<evidence type="ECO:0000256" key="1">
    <source>
        <dbReference type="ARBA" id="ARBA00005641"/>
    </source>
</evidence>
<feature type="compositionally biased region" description="Low complexity" evidence="4">
    <location>
        <begin position="804"/>
        <end position="819"/>
    </location>
</feature>
<reference evidence="7" key="1">
    <citation type="submission" date="2021-01" db="EMBL/GenBank/DDBJ databases">
        <authorList>
            <person name="Kaushik A."/>
        </authorList>
    </citation>
    <scope>NUCLEOTIDE SEQUENCE</scope>
    <source>
        <strain evidence="7">AG4-RS23</strain>
    </source>
</reference>
<dbReference type="SUPFAM" id="SSF51445">
    <property type="entry name" value="(Trans)glycosidases"/>
    <property type="match status" value="1"/>
</dbReference>
<dbReference type="InterPro" id="IPR035903">
    <property type="entry name" value="HesB-like_dom_sf"/>
</dbReference>
<proteinExistence type="inferred from homology"/>
<evidence type="ECO:0000256" key="2">
    <source>
        <dbReference type="ARBA" id="ARBA00022801"/>
    </source>
</evidence>
<dbReference type="Gene3D" id="3.20.20.80">
    <property type="entry name" value="Glycosidases"/>
    <property type="match status" value="2"/>
</dbReference>
<evidence type="ECO:0000259" key="5">
    <source>
        <dbReference type="Pfam" id="PF00150"/>
    </source>
</evidence>
<dbReference type="SUPFAM" id="SSF89360">
    <property type="entry name" value="HesB-like domain"/>
    <property type="match status" value="1"/>
</dbReference>
<comment type="caution">
    <text evidence="7">The sequence shown here is derived from an EMBL/GenBank/DDBJ whole genome shotgun (WGS) entry which is preliminary data.</text>
</comment>
<feature type="domain" description="Glycoside hydrolase family 5" evidence="5">
    <location>
        <begin position="264"/>
        <end position="323"/>
    </location>
</feature>
<protein>
    <recommendedName>
        <fullName evidence="9">Cytoplasmic protein</fullName>
    </recommendedName>
</protein>
<gene>
    <name evidence="7" type="ORF">RDB_LOCUS27497</name>
</gene>
<evidence type="ECO:0000259" key="6">
    <source>
        <dbReference type="Pfam" id="PF18564"/>
    </source>
</evidence>
<dbReference type="GO" id="GO:0000272">
    <property type="term" value="P:polysaccharide catabolic process"/>
    <property type="evidence" value="ECO:0007669"/>
    <property type="project" value="InterPro"/>
</dbReference>
<organism evidence="7 8">
    <name type="scientific">Rhizoctonia solani</name>
    <dbReference type="NCBI Taxonomy" id="456999"/>
    <lineage>
        <taxon>Eukaryota</taxon>
        <taxon>Fungi</taxon>
        <taxon>Dikarya</taxon>
        <taxon>Basidiomycota</taxon>
        <taxon>Agaricomycotina</taxon>
        <taxon>Agaricomycetes</taxon>
        <taxon>Cantharellales</taxon>
        <taxon>Ceratobasidiaceae</taxon>
        <taxon>Rhizoctonia</taxon>
    </lineage>
</organism>
<dbReference type="Proteomes" id="UP000663861">
    <property type="component" value="Unassembled WGS sequence"/>
</dbReference>
<feature type="domain" description="Glycoside hydrolase family 5 C-terminal" evidence="6">
    <location>
        <begin position="875"/>
        <end position="944"/>
    </location>
</feature>
<evidence type="ECO:0008006" key="9">
    <source>
        <dbReference type="Google" id="ProtNLM"/>
    </source>
</evidence>
<evidence type="ECO:0000256" key="4">
    <source>
        <dbReference type="SAM" id="MobiDB-lite"/>
    </source>
</evidence>
<feature type="region of interest" description="Disordered" evidence="4">
    <location>
        <begin position="959"/>
        <end position="1005"/>
    </location>
</feature>
<dbReference type="EMBL" id="CAJMWY010000410">
    <property type="protein sequence ID" value="CAE6432503.1"/>
    <property type="molecule type" value="Genomic_DNA"/>
</dbReference>
<dbReference type="Pfam" id="PF00150">
    <property type="entry name" value="Cellulase"/>
    <property type="match status" value="1"/>
</dbReference>
<dbReference type="InterPro" id="IPR041036">
    <property type="entry name" value="GH5_C"/>
</dbReference>
<dbReference type="GO" id="GO:0050295">
    <property type="term" value="F:steryl-beta-glucosidase activity"/>
    <property type="evidence" value="ECO:0007669"/>
    <property type="project" value="TreeGrafter"/>
</dbReference>
<name>A0A8H2XVA1_9AGAM</name>
<dbReference type="InterPro" id="IPR001547">
    <property type="entry name" value="Glyco_hydro_5"/>
</dbReference>
<sequence>MFSRAVAASSRFSIRSHAVVPPRIKAQNVSFTSSTLLRHISSTQPLRSPAVLAHAPTQSELEADEEFSETELLPPEEATLNITDAAAEQLRNISVRDQDEDVSLRVLVESGGCHGYQYKLELTSKRQPSDYHFVRPPTTPGRVGVVVDPVSLSLLKLRSSLHMIERVSSRADRSLTTTMPVVPRTSPATQQPVPEHFVHTTAGHFVDSAGRVLLLRGVNLAGSTKAPVDRPTQYQDVWDVAEAGGESFVGRPLNLDDGTADIHLARLRAWGFNCLRFLFTWEALEHDGPGKYDHEYIQYTIRVLRRCKDFGFRVFMDPHQDVWSRFTGGSGAPFWTLPACGFNPRHITATHAALLHFEQPDPVAYPSMVWSTNYARFASQTLWTLFFAGRDYAPRCVIDGVNIQDWLQRHFINACGVLADAIRDAGDLYDTCIIGWDSINEPGEGYLGVHDLNVIPPHQSLKKTTCPTPAQGIRLASGIAQTVENWAFGSLGPKRDGSVTIDPAGRTIWASPDTEQDAADGTGDRINKHWGWRRASSWPLGKCIWALHGVWAGPDVTDGKSGDIPILKPDYFERPPFDPSRHVVFVADYWRPHFRDYIARIRPSHPESIFFVQPPVFVQPPPLEDEDLCGRGAYSSHYYDGLTLMTRHWNWFNADALGLLRGKYSSVLGALRIGERAIRNSLRDQLGMLKADARDILGEYPTLIGEIGVPFDMDAKRSYGLDGNSKYVGDYTDQTRALDCSLNGADGNNVINWAIWTYAPDNTHMWGDGWNMEDLALWSMDDANRDRGSQRFEVESSSANLLNGEPSSSRTRSESTLGTLRGPAAIDTQQPRPQIEMSLQPTCSTPDPATPVGISADKLYDFVVVGARGIGALARPWPVATVGTPTFIDFNISKALFELKIKVTANDRPWGGKAPIRSSVSDLGEEDEELSTEIYIPLVHYAADSAFDSEALPNCADGVVSSQAQTEEPPRYRDDDDATVVGHLRQESKSSTDSVPPVKRRRATTTTLRRNRADTTNTLIPILPIHSSEPAAVNPTTLSIPLAAQSIMGTLVESEMLALDIEVSEGKWELDGQVLRWWYDIPGEGESAKELTLKLRRRGGPIKGVMRGFGIISASVREGGLWDMLCPRGGCYDIPGEGESAKELTLKLRRRGGPIKGVMRGFGIISGASVREGGVWDMLCPRGGCVIA</sequence>
<dbReference type="GO" id="GO:1904462">
    <property type="term" value="P:ergosteryl 3-beta-D-glucoside catabolic process"/>
    <property type="evidence" value="ECO:0007669"/>
    <property type="project" value="TreeGrafter"/>
</dbReference>
<dbReference type="PANTHER" id="PTHR31308:SF6">
    <property type="entry name" value="GLYCOSIDE HYDROLASE FAMILY 5 C-TERMINAL DOMAIN-CONTAINING PROTEIN"/>
    <property type="match status" value="1"/>
</dbReference>
<dbReference type="InterPro" id="IPR017853">
    <property type="entry name" value="GH"/>
</dbReference>
<dbReference type="AlphaFoldDB" id="A0A8H2XVA1"/>
<accession>A0A8H2XVA1</accession>
<dbReference type="Gene3D" id="2.60.300.12">
    <property type="entry name" value="HesB-like domain"/>
    <property type="match status" value="1"/>
</dbReference>
<dbReference type="Gene3D" id="2.60.40.1180">
    <property type="entry name" value="Golgi alpha-mannosidase II"/>
    <property type="match status" value="1"/>
</dbReference>
<evidence type="ECO:0000313" key="7">
    <source>
        <dbReference type="EMBL" id="CAE6432503.1"/>
    </source>
</evidence>
<dbReference type="InterPro" id="IPR013780">
    <property type="entry name" value="Glyco_hydro_b"/>
</dbReference>
<dbReference type="Pfam" id="PF18564">
    <property type="entry name" value="Glyco_hydro_5_C"/>
    <property type="match status" value="1"/>
</dbReference>
<keyword evidence="2" id="KW-0378">Hydrolase</keyword>
<feature type="region of interest" description="Disordered" evidence="4">
    <location>
        <begin position="789"/>
        <end position="819"/>
    </location>
</feature>
<dbReference type="InterPro" id="IPR052066">
    <property type="entry name" value="Glycosphingolipid_Hydrolases"/>
</dbReference>
<keyword evidence="3" id="KW-0326">Glycosidase</keyword>
<evidence type="ECO:0000256" key="3">
    <source>
        <dbReference type="ARBA" id="ARBA00023295"/>
    </source>
</evidence>
<dbReference type="PANTHER" id="PTHR31308">
    <property type="match status" value="1"/>
</dbReference>